<comment type="caution">
    <text evidence="2">The sequence shown here is derived from an EMBL/GenBank/DDBJ whole genome shotgun (WGS) entry which is preliminary data.</text>
</comment>
<evidence type="ECO:0000313" key="4">
    <source>
        <dbReference type="Proteomes" id="UP000663829"/>
    </source>
</evidence>
<dbReference type="EMBL" id="CAJOBC010110033">
    <property type="protein sequence ID" value="CAF4522270.1"/>
    <property type="molecule type" value="Genomic_DNA"/>
</dbReference>
<organism evidence="2 4">
    <name type="scientific">Didymodactylos carnosus</name>
    <dbReference type="NCBI Taxonomy" id="1234261"/>
    <lineage>
        <taxon>Eukaryota</taxon>
        <taxon>Metazoa</taxon>
        <taxon>Spiralia</taxon>
        <taxon>Gnathifera</taxon>
        <taxon>Rotifera</taxon>
        <taxon>Eurotatoria</taxon>
        <taxon>Bdelloidea</taxon>
        <taxon>Philodinida</taxon>
        <taxon>Philodinidae</taxon>
        <taxon>Didymodactylos</taxon>
    </lineage>
</organism>
<protein>
    <submittedName>
        <fullName evidence="2">Uncharacterized protein</fullName>
    </submittedName>
</protein>
<proteinExistence type="predicted"/>
<evidence type="ECO:0000313" key="3">
    <source>
        <dbReference type="EMBL" id="CAF4522270.1"/>
    </source>
</evidence>
<dbReference type="Proteomes" id="UP000663829">
    <property type="component" value="Unassembled WGS sequence"/>
</dbReference>
<feature type="non-terminal residue" evidence="2">
    <location>
        <position position="1"/>
    </location>
</feature>
<dbReference type="EMBL" id="CAJNOQ010042457">
    <property type="protein sequence ID" value="CAF1627163.1"/>
    <property type="molecule type" value="Genomic_DNA"/>
</dbReference>
<feature type="compositionally biased region" description="Low complexity" evidence="1">
    <location>
        <begin position="15"/>
        <end position="27"/>
    </location>
</feature>
<feature type="region of interest" description="Disordered" evidence="1">
    <location>
        <begin position="1"/>
        <end position="89"/>
    </location>
</feature>
<reference evidence="2" key="1">
    <citation type="submission" date="2021-02" db="EMBL/GenBank/DDBJ databases">
        <authorList>
            <person name="Nowell W R."/>
        </authorList>
    </citation>
    <scope>NUCLEOTIDE SEQUENCE</scope>
</reference>
<keyword evidence="4" id="KW-1185">Reference proteome</keyword>
<dbReference type="AlphaFoldDB" id="A0A816CUR4"/>
<gene>
    <name evidence="2" type="ORF">GPM918_LOCUS44116</name>
    <name evidence="3" type="ORF">SRO942_LOCUS45828</name>
</gene>
<accession>A0A816CUR4</accession>
<name>A0A816CUR4_9BILA</name>
<evidence type="ECO:0000313" key="2">
    <source>
        <dbReference type="EMBL" id="CAF1627163.1"/>
    </source>
</evidence>
<sequence>SRSMISRMNHIRLFSSAKNTSTDTAKTTKTKGEKSTHDNAPGWKETHASQSEATTKADKSKNKSSEQMQNETIKNVHGQQKKEENKPKV</sequence>
<feature type="compositionally biased region" description="Basic and acidic residues" evidence="1">
    <location>
        <begin position="80"/>
        <end position="89"/>
    </location>
</feature>
<evidence type="ECO:0000256" key="1">
    <source>
        <dbReference type="SAM" id="MobiDB-lite"/>
    </source>
</evidence>
<feature type="compositionally biased region" description="Basic and acidic residues" evidence="1">
    <location>
        <begin position="55"/>
        <end position="64"/>
    </location>
</feature>
<dbReference type="OrthoDB" id="529205at2759"/>
<dbReference type="Proteomes" id="UP000681722">
    <property type="component" value="Unassembled WGS sequence"/>
</dbReference>